<dbReference type="EMBL" id="JAUDZG010000004">
    <property type="protein sequence ID" value="KAK3306100.1"/>
    <property type="molecule type" value="Genomic_DNA"/>
</dbReference>
<protein>
    <submittedName>
        <fullName evidence="3">Uncharacterized protein</fullName>
    </submittedName>
</protein>
<reference evidence="3" key="2">
    <citation type="submission" date="2023-06" db="EMBL/GenBank/DDBJ databases">
        <authorList>
            <consortium name="Lawrence Berkeley National Laboratory"/>
            <person name="Mondo S.J."/>
            <person name="Hensen N."/>
            <person name="Bonometti L."/>
            <person name="Westerberg I."/>
            <person name="Brannstrom I.O."/>
            <person name="Guillou S."/>
            <person name="Cros-Aarteil S."/>
            <person name="Calhoun S."/>
            <person name="Haridas S."/>
            <person name="Kuo A."/>
            <person name="Pangilinan J."/>
            <person name="Riley R."/>
            <person name="Labutti K."/>
            <person name="Andreopoulos B."/>
            <person name="Lipzen A."/>
            <person name="Chen C."/>
            <person name="Yanf M."/>
            <person name="Daum C."/>
            <person name="Ng V."/>
            <person name="Clum A."/>
            <person name="Steindorff A."/>
            <person name="Ohm R."/>
            <person name="Martin F."/>
            <person name="Silar P."/>
            <person name="Natvig D."/>
            <person name="Lalanne C."/>
            <person name="Gautier V."/>
            <person name="Ament-Velasquez S.L."/>
            <person name="Kruys A."/>
            <person name="Hutchinson M.I."/>
            <person name="Powell A.J."/>
            <person name="Barry K."/>
            <person name="Miller A.N."/>
            <person name="Grigoriev I.V."/>
            <person name="Debuchy R."/>
            <person name="Gladieux P."/>
            <person name="Thoren M.H."/>
            <person name="Johannesson H."/>
        </authorList>
    </citation>
    <scope>NUCLEOTIDE SEQUENCE</scope>
    <source>
        <strain evidence="3">CBS 333.67</strain>
    </source>
</reference>
<feature type="region of interest" description="Disordered" evidence="1">
    <location>
        <begin position="94"/>
        <end position="138"/>
    </location>
</feature>
<gene>
    <name evidence="3" type="ORF">B0T15DRAFT_511948</name>
</gene>
<feature type="compositionally biased region" description="Basic residues" evidence="1">
    <location>
        <begin position="128"/>
        <end position="137"/>
    </location>
</feature>
<keyword evidence="4" id="KW-1185">Reference proteome</keyword>
<comment type="caution">
    <text evidence="3">The sequence shown here is derived from an EMBL/GenBank/DDBJ whole genome shotgun (WGS) entry which is preliminary data.</text>
</comment>
<dbReference type="RefSeq" id="XP_062721880.1">
    <property type="nucleotide sequence ID" value="XM_062867947.1"/>
</dbReference>
<keyword evidence="2" id="KW-0812">Transmembrane</keyword>
<evidence type="ECO:0000313" key="4">
    <source>
        <dbReference type="Proteomes" id="UP001273166"/>
    </source>
</evidence>
<dbReference type="AlphaFoldDB" id="A0AAJ0GUB3"/>
<dbReference type="GeneID" id="87886776"/>
<feature type="compositionally biased region" description="Basic and acidic residues" evidence="1">
    <location>
        <begin position="118"/>
        <end position="127"/>
    </location>
</feature>
<dbReference type="Proteomes" id="UP001273166">
    <property type="component" value="Unassembled WGS sequence"/>
</dbReference>
<proteinExistence type="predicted"/>
<organism evidence="3 4">
    <name type="scientific">Chaetomium strumarium</name>
    <dbReference type="NCBI Taxonomy" id="1170767"/>
    <lineage>
        <taxon>Eukaryota</taxon>
        <taxon>Fungi</taxon>
        <taxon>Dikarya</taxon>
        <taxon>Ascomycota</taxon>
        <taxon>Pezizomycotina</taxon>
        <taxon>Sordariomycetes</taxon>
        <taxon>Sordariomycetidae</taxon>
        <taxon>Sordariales</taxon>
        <taxon>Chaetomiaceae</taxon>
        <taxon>Chaetomium</taxon>
    </lineage>
</organism>
<keyword evidence="2" id="KW-0472">Membrane</keyword>
<accession>A0AAJ0GUB3</accession>
<evidence type="ECO:0000313" key="3">
    <source>
        <dbReference type="EMBL" id="KAK3306100.1"/>
    </source>
</evidence>
<feature type="transmembrane region" description="Helical" evidence="2">
    <location>
        <begin position="257"/>
        <end position="277"/>
    </location>
</feature>
<feature type="transmembrane region" description="Helical" evidence="2">
    <location>
        <begin position="234"/>
        <end position="251"/>
    </location>
</feature>
<reference evidence="3" key="1">
    <citation type="journal article" date="2023" name="Mol. Phylogenet. Evol.">
        <title>Genome-scale phylogeny and comparative genomics of the fungal order Sordariales.</title>
        <authorList>
            <person name="Hensen N."/>
            <person name="Bonometti L."/>
            <person name="Westerberg I."/>
            <person name="Brannstrom I.O."/>
            <person name="Guillou S."/>
            <person name="Cros-Aarteil S."/>
            <person name="Calhoun S."/>
            <person name="Haridas S."/>
            <person name="Kuo A."/>
            <person name="Mondo S."/>
            <person name="Pangilinan J."/>
            <person name="Riley R."/>
            <person name="LaButti K."/>
            <person name="Andreopoulos B."/>
            <person name="Lipzen A."/>
            <person name="Chen C."/>
            <person name="Yan M."/>
            <person name="Daum C."/>
            <person name="Ng V."/>
            <person name="Clum A."/>
            <person name="Steindorff A."/>
            <person name="Ohm R.A."/>
            <person name="Martin F."/>
            <person name="Silar P."/>
            <person name="Natvig D.O."/>
            <person name="Lalanne C."/>
            <person name="Gautier V."/>
            <person name="Ament-Velasquez S.L."/>
            <person name="Kruys A."/>
            <person name="Hutchinson M.I."/>
            <person name="Powell A.J."/>
            <person name="Barry K."/>
            <person name="Miller A.N."/>
            <person name="Grigoriev I.V."/>
            <person name="Debuchy R."/>
            <person name="Gladieux P."/>
            <person name="Hiltunen Thoren M."/>
            <person name="Johannesson H."/>
        </authorList>
    </citation>
    <scope>NUCLEOTIDE SEQUENCE</scope>
    <source>
        <strain evidence="3">CBS 333.67</strain>
    </source>
</reference>
<evidence type="ECO:0000256" key="2">
    <source>
        <dbReference type="SAM" id="Phobius"/>
    </source>
</evidence>
<name>A0AAJ0GUB3_9PEZI</name>
<sequence>MTRLAIAATLNHIRRIFVPWLGQYVCGYESPLEDLRLARSNPEVFVAAMLGGTSTTTSWWGWWGWVLFSCGQKGLWDMLGSYLAERLLWLSASGGSSSRNDKKRQAGGAGSSAGCGESRSRSRLEAHGKKRTRKRNKDARTEFYQEMIKTGHLAYALARVEYLFARATNTAAWCIALHKLLLSGGEAEYTALGIALQQNWTRVPLAAWLLGRSLMDVVLPLLREALLYGIRGQPAVLMAVVGVLGGVIGLLKYRSTVYIALEISGLFIFAGPTSITFDRRTLPEAGLPGFRHTAGGGEERIADYIRE</sequence>
<keyword evidence="2" id="KW-1133">Transmembrane helix</keyword>
<evidence type="ECO:0000256" key="1">
    <source>
        <dbReference type="SAM" id="MobiDB-lite"/>
    </source>
</evidence>